<organism evidence="3 4">
    <name type="scientific">Araneus ventricosus</name>
    <name type="common">Orbweaver spider</name>
    <name type="synonym">Epeira ventricosa</name>
    <dbReference type="NCBI Taxonomy" id="182803"/>
    <lineage>
        <taxon>Eukaryota</taxon>
        <taxon>Metazoa</taxon>
        <taxon>Ecdysozoa</taxon>
        <taxon>Arthropoda</taxon>
        <taxon>Chelicerata</taxon>
        <taxon>Arachnida</taxon>
        <taxon>Araneae</taxon>
        <taxon>Araneomorphae</taxon>
        <taxon>Entelegynae</taxon>
        <taxon>Araneoidea</taxon>
        <taxon>Araneidae</taxon>
        <taxon>Araneus</taxon>
    </lineage>
</organism>
<sequence>MKKKKRINLYECSFAELFPRLVKLLGIPIISPEPMRFFKEVTLQIIEQRKKTGQTRNDFLQLLMDTAKEVSQEQKWENDKDDITSNYGQDESNPQSTKNVSNK</sequence>
<dbReference type="OrthoDB" id="6445087at2759"/>
<keyword evidence="4" id="KW-1185">Reference proteome</keyword>
<name>A0A4Y1ZRP9_ARAVE</name>
<evidence type="ECO:0000256" key="2">
    <source>
        <dbReference type="SAM" id="MobiDB-lite"/>
    </source>
</evidence>
<dbReference type="GO" id="GO:0020037">
    <property type="term" value="F:heme binding"/>
    <property type="evidence" value="ECO:0007669"/>
    <property type="project" value="InterPro"/>
</dbReference>
<dbReference type="GO" id="GO:0004497">
    <property type="term" value="F:monooxygenase activity"/>
    <property type="evidence" value="ECO:0007669"/>
    <property type="project" value="UniProtKB-KW"/>
</dbReference>
<reference evidence="3 4" key="1">
    <citation type="journal article" date="2019" name="Sci. Rep.">
        <title>Orb-weaving spider Araneus ventricosus genome elucidates the spidroin gene catalogue.</title>
        <authorList>
            <person name="Kono N."/>
            <person name="Nakamura H."/>
            <person name="Ohtoshi R."/>
            <person name="Moran D.A.P."/>
            <person name="Shinohara A."/>
            <person name="Yoshida Y."/>
            <person name="Fujiwara M."/>
            <person name="Mori M."/>
            <person name="Tomita M."/>
            <person name="Arakawa K."/>
        </authorList>
    </citation>
    <scope>NUCLEOTIDE SEQUENCE [LARGE SCALE GENOMIC DNA]</scope>
</reference>
<evidence type="ECO:0000256" key="1">
    <source>
        <dbReference type="ARBA" id="ARBA00023033"/>
    </source>
</evidence>
<feature type="compositionally biased region" description="Polar residues" evidence="2">
    <location>
        <begin position="84"/>
        <end position="103"/>
    </location>
</feature>
<evidence type="ECO:0000313" key="3">
    <source>
        <dbReference type="EMBL" id="GBL64015.1"/>
    </source>
</evidence>
<dbReference type="Gene3D" id="1.10.630.10">
    <property type="entry name" value="Cytochrome P450"/>
    <property type="match status" value="1"/>
</dbReference>
<dbReference type="AlphaFoldDB" id="A0A4Y1ZRP9"/>
<dbReference type="Proteomes" id="UP000499080">
    <property type="component" value="Unassembled WGS sequence"/>
</dbReference>
<accession>A0A4Y1ZRP9</accession>
<proteinExistence type="predicted"/>
<feature type="region of interest" description="Disordered" evidence="2">
    <location>
        <begin position="69"/>
        <end position="103"/>
    </location>
</feature>
<feature type="compositionally biased region" description="Basic and acidic residues" evidence="2">
    <location>
        <begin position="69"/>
        <end position="83"/>
    </location>
</feature>
<keyword evidence="1" id="KW-0560">Oxidoreductase</keyword>
<dbReference type="InterPro" id="IPR036396">
    <property type="entry name" value="Cyt_P450_sf"/>
</dbReference>
<dbReference type="GO" id="GO:0016705">
    <property type="term" value="F:oxidoreductase activity, acting on paired donors, with incorporation or reduction of molecular oxygen"/>
    <property type="evidence" value="ECO:0007669"/>
    <property type="project" value="InterPro"/>
</dbReference>
<gene>
    <name evidence="3" type="ORF">AVEN_180424_1</name>
</gene>
<dbReference type="GO" id="GO:0005506">
    <property type="term" value="F:iron ion binding"/>
    <property type="evidence" value="ECO:0007669"/>
    <property type="project" value="InterPro"/>
</dbReference>
<keyword evidence="1" id="KW-0503">Monooxygenase</keyword>
<comment type="caution">
    <text evidence="3">The sequence shown here is derived from an EMBL/GenBank/DDBJ whole genome shotgun (WGS) entry which is preliminary data.</text>
</comment>
<feature type="non-terminal residue" evidence="3">
    <location>
        <position position="103"/>
    </location>
</feature>
<evidence type="ECO:0000313" key="4">
    <source>
        <dbReference type="Proteomes" id="UP000499080"/>
    </source>
</evidence>
<dbReference type="EMBL" id="BGPR01077087">
    <property type="protein sequence ID" value="GBL64015.1"/>
    <property type="molecule type" value="Genomic_DNA"/>
</dbReference>
<protein>
    <submittedName>
        <fullName evidence="3">Uncharacterized protein</fullName>
    </submittedName>
</protein>
<dbReference type="SUPFAM" id="SSF48264">
    <property type="entry name" value="Cytochrome P450"/>
    <property type="match status" value="1"/>
</dbReference>